<evidence type="ECO:0000313" key="2">
    <source>
        <dbReference type="Proteomes" id="UP000007015"/>
    </source>
</evidence>
<dbReference type="EMBL" id="CM000126">
    <property type="protein sequence ID" value="EEC70827.1"/>
    <property type="molecule type" value="Genomic_DNA"/>
</dbReference>
<keyword evidence="2" id="KW-1185">Reference proteome</keyword>
<protein>
    <submittedName>
        <fullName evidence="1">Uncharacterized protein</fullName>
    </submittedName>
</protein>
<name>B8A9P5_ORYSI</name>
<sequence>MMGLAIPNLPETAPQLLFCPVGEIGCHKACAMRVQTLVVPNDSALVSLPHLFNPRPLGVSPHKPISFMAVNVCPQLAEGHVHYSTKPSGRVPASLKARFSKMSLTKSRKYVYLICLDALLKERDASHTGIGGPGSQTRLGHRLSLPIILRFRFYTSRGSSQAGPLQGHRGPRIPSWFGIQAPLRTFSEDINLVRLDTLLEARGETYKGKARQWLTIIRMEQTRPRPPLS</sequence>
<reference evidence="1 2" key="1">
    <citation type="journal article" date="2005" name="PLoS Biol.">
        <title>The genomes of Oryza sativa: a history of duplications.</title>
        <authorList>
            <person name="Yu J."/>
            <person name="Wang J."/>
            <person name="Lin W."/>
            <person name="Li S."/>
            <person name="Li H."/>
            <person name="Zhou J."/>
            <person name="Ni P."/>
            <person name="Dong W."/>
            <person name="Hu S."/>
            <person name="Zeng C."/>
            <person name="Zhang J."/>
            <person name="Zhang Y."/>
            <person name="Li R."/>
            <person name="Xu Z."/>
            <person name="Li S."/>
            <person name="Li X."/>
            <person name="Zheng H."/>
            <person name="Cong L."/>
            <person name="Lin L."/>
            <person name="Yin J."/>
            <person name="Geng J."/>
            <person name="Li G."/>
            <person name="Shi J."/>
            <person name="Liu J."/>
            <person name="Lv H."/>
            <person name="Li J."/>
            <person name="Wang J."/>
            <person name="Deng Y."/>
            <person name="Ran L."/>
            <person name="Shi X."/>
            <person name="Wang X."/>
            <person name="Wu Q."/>
            <person name="Li C."/>
            <person name="Ren X."/>
            <person name="Wang J."/>
            <person name="Wang X."/>
            <person name="Li D."/>
            <person name="Liu D."/>
            <person name="Zhang X."/>
            <person name="Ji Z."/>
            <person name="Zhao W."/>
            <person name="Sun Y."/>
            <person name="Zhang Z."/>
            <person name="Bao J."/>
            <person name="Han Y."/>
            <person name="Dong L."/>
            <person name="Ji J."/>
            <person name="Chen P."/>
            <person name="Wu S."/>
            <person name="Liu J."/>
            <person name="Xiao Y."/>
            <person name="Bu D."/>
            <person name="Tan J."/>
            <person name="Yang L."/>
            <person name="Ye C."/>
            <person name="Zhang J."/>
            <person name="Xu J."/>
            <person name="Zhou Y."/>
            <person name="Yu Y."/>
            <person name="Zhang B."/>
            <person name="Zhuang S."/>
            <person name="Wei H."/>
            <person name="Liu B."/>
            <person name="Lei M."/>
            <person name="Yu H."/>
            <person name="Li Y."/>
            <person name="Xu H."/>
            <person name="Wei S."/>
            <person name="He X."/>
            <person name="Fang L."/>
            <person name="Zhang Z."/>
            <person name="Zhang Y."/>
            <person name="Huang X."/>
            <person name="Su Z."/>
            <person name="Tong W."/>
            <person name="Li J."/>
            <person name="Tong Z."/>
            <person name="Li S."/>
            <person name="Ye J."/>
            <person name="Wang L."/>
            <person name="Fang L."/>
            <person name="Lei T."/>
            <person name="Chen C."/>
            <person name="Chen H."/>
            <person name="Xu Z."/>
            <person name="Li H."/>
            <person name="Huang H."/>
            <person name="Zhang F."/>
            <person name="Xu H."/>
            <person name="Li N."/>
            <person name="Zhao C."/>
            <person name="Li S."/>
            <person name="Dong L."/>
            <person name="Huang Y."/>
            <person name="Li L."/>
            <person name="Xi Y."/>
            <person name="Qi Q."/>
            <person name="Li W."/>
            <person name="Zhang B."/>
            <person name="Hu W."/>
            <person name="Zhang Y."/>
            <person name="Tian X."/>
            <person name="Jiao Y."/>
            <person name="Liang X."/>
            <person name="Jin J."/>
            <person name="Gao L."/>
            <person name="Zheng W."/>
            <person name="Hao B."/>
            <person name="Liu S."/>
            <person name="Wang W."/>
            <person name="Yuan L."/>
            <person name="Cao M."/>
            <person name="McDermott J."/>
            <person name="Samudrala R."/>
            <person name="Wang J."/>
            <person name="Wong G.K."/>
            <person name="Yang H."/>
        </authorList>
    </citation>
    <scope>NUCLEOTIDE SEQUENCE [LARGE SCALE GENOMIC DNA]</scope>
    <source>
        <strain evidence="2">cv. 93-11</strain>
    </source>
</reference>
<evidence type="ECO:0000313" key="1">
    <source>
        <dbReference type="EMBL" id="EEC70827.1"/>
    </source>
</evidence>
<dbReference type="HOGENOM" id="CLU_1211490_0_0_1"/>
<dbReference type="Gramene" id="BGIOSGA003701-TA">
    <property type="protein sequence ID" value="BGIOSGA003701-PA"/>
    <property type="gene ID" value="BGIOSGA003701"/>
</dbReference>
<accession>B8A9P5</accession>
<organism evidence="1 2">
    <name type="scientific">Oryza sativa subsp. indica</name>
    <name type="common">Rice</name>
    <dbReference type="NCBI Taxonomy" id="39946"/>
    <lineage>
        <taxon>Eukaryota</taxon>
        <taxon>Viridiplantae</taxon>
        <taxon>Streptophyta</taxon>
        <taxon>Embryophyta</taxon>
        <taxon>Tracheophyta</taxon>
        <taxon>Spermatophyta</taxon>
        <taxon>Magnoliopsida</taxon>
        <taxon>Liliopsida</taxon>
        <taxon>Poales</taxon>
        <taxon>Poaceae</taxon>
        <taxon>BOP clade</taxon>
        <taxon>Oryzoideae</taxon>
        <taxon>Oryzeae</taxon>
        <taxon>Oryzinae</taxon>
        <taxon>Oryza</taxon>
        <taxon>Oryza sativa</taxon>
    </lineage>
</organism>
<gene>
    <name evidence="1" type="ORF">OsI_02306</name>
</gene>
<dbReference type="Proteomes" id="UP000007015">
    <property type="component" value="Chromosome 1"/>
</dbReference>
<proteinExistence type="predicted"/>
<dbReference type="AlphaFoldDB" id="B8A9P5"/>